<evidence type="ECO:0000313" key="2">
    <source>
        <dbReference type="Proteomes" id="UP000302139"/>
    </source>
</evidence>
<dbReference type="Proteomes" id="UP000302139">
    <property type="component" value="Unassembled WGS sequence"/>
</dbReference>
<dbReference type="AlphaFoldDB" id="A0A4D4LWL2"/>
<evidence type="ECO:0000313" key="1">
    <source>
        <dbReference type="EMBL" id="GDY62219.1"/>
    </source>
</evidence>
<proteinExistence type="predicted"/>
<gene>
    <name evidence="1" type="ORF">SAV14893_016120</name>
</gene>
<organism evidence="1 2">
    <name type="scientific">Streptomyces avermitilis</name>
    <dbReference type="NCBI Taxonomy" id="33903"/>
    <lineage>
        <taxon>Bacteria</taxon>
        <taxon>Bacillati</taxon>
        <taxon>Actinomycetota</taxon>
        <taxon>Actinomycetes</taxon>
        <taxon>Kitasatosporales</taxon>
        <taxon>Streptomycetaceae</taxon>
        <taxon>Streptomyces</taxon>
    </lineage>
</organism>
<comment type="caution">
    <text evidence="1">The sequence shown here is derived from an EMBL/GenBank/DDBJ whole genome shotgun (WGS) entry which is preliminary data.</text>
</comment>
<dbReference type="EMBL" id="BJHX01000001">
    <property type="protein sequence ID" value="GDY62219.1"/>
    <property type="molecule type" value="Genomic_DNA"/>
</dbReference>
<sequence length="179" mass="18494">MRLTRDQVDQQHFPGAVVAAPGVPLDGVLVGAAQQQSLLDGLTELGTGVLAGPADGGLAGPLGHEGALGQHGPLEAAYAIDRDAGELGHLFGGRAGTYPRLDVSGAEMALHLDLDLAEAGTVAAHGGAEPFVNRKRVLRAVRSLQHQPCAVIGDGHDTQFGHGDLPGGACRRHVRRCFR</sequence>
<name>A0A4D4LWL2_STRAX</name>
<protein>
    <submittedName>
        <fullName evidence="1">Uncharacterized protein</fullName>
    </submittedName>
</protein>
<accession>A0A4D4LWL2</accession>
<reference evidence="1 2" key="1">
    <citation type="submission" date="2019-04" db="EMBL/GenBank/DDBJ databases">
        <title>Draft genome sequences of Streptomyces avermitilis NBRC 14893.</title>
        <authorList>
            <person name="Komaki H."/>
            <person name="Tamura T."/>
            <person name="Hosoyama A."/>
        </authorList>
    </citation>
    <scope>NUCLEOTIDE SEQUENCE [LARGE SCALE GENOMIC DNA]</scope>
    <source>
        <strain evidence="1 2">NBRC 14893</strain>
    </source>
</reference>